<dbReference type="PANTHER" id="PTHR10903">
    <property type="entry name" value="GTPASE, IMAP FAMILY MEMBER-RELATED"/>
    <property type="match status" value="1"/>
</dbReference>
<keyword evidence="7" id="KW-1185">Reference proteome</keyword>
<evidence type="ECO:0000313" key="6">
    <source>
        <dbReference type="Ensembl" id="ENSNMLP00000030594.1"/>
    </source>
</evidence>
<dbReference type="InterPro" id="IPR045058">
    <property type="entry name" value="GIMA/IAN/Toc"/>
</dbReference>
<dbReference type="Gene3D" id="3.40.50.300">
    <property type="entry name" value="P-loop containing nucleotide triphosphate hydrolases"/>
    <property type="match status" value="1"/>
</dbReference>
<keyword evidence="4" id="KW-0472">Membrane</keyword>
<feature type="transmembrane region" description="Helical" evidence="4">
    <location>
        <begin position="227"/>
        <end position="246"/>
    </location>
</feature>
<sequence length="285" mass="31572">MEGQKEERRIMLLGKTGCGKSSLANTIFGQTERFETGNSPGSITKECESGKKEIDGKIIQLIDTPGFFDTAKRSFELNDEIDSLNKCAPGPHAFLLVLKVERYTEHEEGVVKEMIKCFSKDAFNYTTVVFTHGDQLNEGTEIKDWIRKSEALETLIQKCGGRVHVFDNKYWKNSQDQYRNNQYQVRELLKTIDQTVKNRGRCYTNGFWQLLVSGYLVIKNHIKGNHVLLALILGGIVFGGIGGVAVATKMSMSGVVVSGLAGVVAVAGVVMARDPEAVRSSVKDE</sequence>
<dbReference type="FunFam" id="3.40.50.300:FF:000366">
    <property type="entry name" value="GTPase, IMAP family member 2"/>
    <property type="match status" value="1"/>
</dbReference>
<feature type="domain" description="AIG1-type G" evidence="5">
    <location>
        <begin position="5"/>
        <end position="212"/>
    </location>
</feature>
<evidence type="ECO:0000313" key="7">
    <source>
        <dbReference type="Proteomes" id="UP000694523"/>
    </source>
</evidence>
<dbReference type="PROSITE" id="PS51720">
    <property type="entry name" value="G_AIG1"/>
    <property type="match status" value="1"/>
</dbReference>
<accession>A0A8C6U824</accession>
<dbReference type="Proteomes" id="UP000694523">
    <property type="component" value="Unplaced"/>
</dbReference>
<dbReference type="InterPro" id="IPR027417">
    <property type="entry name" value="P-loop_NTPase"/>
</dbReference>
<proteinExistence type="inferred from homology"/>
<feature type="transmembrane region" description="Helical" evidence="4">
    <location>
        <begin position="252"/>
        <end position="272"/>
    </location>
</feature>
<keyword evidence="2" id="KW-0547">Nucleotide-binding</keyword>
<dbReference type="GO" id="GO:0005525">
    <property type="term" value="F:GTP binding"/>
    <property type="evidence" value="ECO:0007669"/>
    <property type="project" value="UniProtKB-KW"/>
</dbReference>
<dbReference type="Ensembl" id="ENSNMLT00000034116.1">
    <property type="protein sequence ID" value="ENSNMLP00000030594.1"/>
    <property type="gene ID" value="ENSNMLG00000019286.1"/>
</dbReference>
<dbReference type="SUPFAM" id="SSF52540">
    <property type="entry name" value="P-loop containing nucleoside triphosphate hydrolases"/>
    <property type="match status" value="1"/>
</dbReference>
<evidence type="ECO:0000259" key="5">
    <source>
        <dbReference type="PROSITE" id="PS51720"/>
    </source>
</evidence>
<dbReference type="Pfam" id="PF04548">
    <property type="entry name" value="AIG1"/>
    <property type="match status" value="1"/>
</dbReference>
<evidence type="ECO:0000256" key="1">
    <source>
        <dbReference type="ARBA" id="ARBA00008535"/>
    </source>
</evidence>
<protein>
    <recommendedName>
        <fullName evidence="5">AIG1-type G domain-containing protein</fullName>
    </recommendedName>
</protein>
<keyword evidence="4" id="KW-0812">Transmembrane</keyword>
<comment type="similarity">
    <text evidence="1">Belongs to the TRAFAC class TrmE-Era-EngA-EngB-Septin-like GTPase superfamily. AIG1/Toc34/Toc159-like paraseptin GTPase family. IAN subfamily.</text>
</comment>
<name>A0A8C6U824_9GOBI</name>
<keyword evidence="4" id="KW-1133">Transmembrane helix</keyword>
<dbReference type="InterPro" id="IPR006703">
    <property type="entry name" value="G_AIG1"/>
</dbReference>
<reference evidence="6" key="1">
    <citation type="submission" date="2025-08" db="UniProtKB">
        <authorList>
            <consortium name="Ensembl"/>
        </authorList>
    </citation>
    <scope>IDENTIFICATION</scope>
</reference>
<evidence type="ECO:0000256" key="4">
    <source>
        <dbReference type="SAM" id="Phobius"/>
    </source>
</evidence>
<evidence type="ECO:0000256" key="3">
    <source>
        <dbReference type="ARBA" id="ARBA00023134"/>
    </source>
</evidence>
<keyword evidence="3" id="KW-0342">GTP-binding</keyword>
<reference evidence="6" key="2">
    <citation type="submission" date="2025-09" db="UniProtKB">
        <authorList>
            <consortium name="Ensembl"/>
        </authorList>
    </citation>
    <scope>IDENTIFICATION</scope>
</reference>
<evidence type="ECO:0000256" key="2">
    <source>
        <dbReference type="ARBA" id="ARBA00022741"/>
    </source>
</evidence>
<dbReference type="PANTHER" id="PTHR10903:SF62">
    <property type="entry name" value="GTPASE IMAP FAMILY MEMBER 4-LIKE-RELATED"/>
    <property type="match status" value="1"/>
</dbReference>
<dbReference type="AlphaFoldDB" id="A0A8C6U824"/>
<organism evidence="6 7">
    <name type="scientific">Neogobius melanostomus</name>
    <name type="common">round goby</name>
    <dbReference type="NCBI Taxonomy" id="47308"/>
    <lineage>
        <taxon>Eukaryota</taxon>
        <taxon>Metazoa</taxon>
        <taxon>Chordata</taxon>
        <taxon>Craniata</taxon>
        <taxon>Vertebrata</taxon>
        <taxon>Euteleostomi</taxon>
        <taxon>Actinopterygii</taxon>
        <taxon>Neopterygii</taxon>
        <taxon>Teleostei</taxon>
        <taxon>Neoteleostei</taxon>
        <taxon>Acanthomorphata</taxon>
        <taxon>Gobiaria</taxon>
        <taxon>Gobiiformes</taxon>
        <taxon>Gobioidei</taxon>
        <taxon>Gobiidae</taxon>
        <taxon>Benthophilinae</taxon>
        <taxon>Neogobiini</taxon>
        <taxon>Neogobius</taxon>
    </lineage>
</organism>